<comment type="caution">
    <text evidence="8">The sequence shown here is derived from an EMBL/GenBank/DDBJ whole genome shotgun (WGS) entry which is preliminary data.</text>
</comment>
<keyword evidence="5 7" id="KW-0472">Membrane</keyword>
<keyword evidence="2" id="KW-1003">Cell membrane</keyword>
<keyword evidence="3 7" id="KW-0812">Transmembrane</keyword>
<dbReference type="EMBL" id="JAZHOF010000013">
    <property type="protein sequence ID" value="MEJ8574609.1"/>
    <property type="molecule type" value="Genomic_DNA"/>
</dbReference>
<evidence type="ECO:0000256" key="1">
    <source>
        <dbReference type="ARBA" id="ARBA00004651"/>
    </source>
</evidence>
<dbReference type="Proteomes" id="UP001378188">
    <property type="component" value="Unassembled WGS sequence"/>
</dbReference>
<sequence length="378" mass="40554">MTRHHTADGVPSVRQETAGSVPSVRHGVGRITLEVRQRLPAWKHGLYLATSLGVGLLISVLVLWASGVGPKGIYEEFVLYTFFNAKGLSNVLVECTPLILVGLSAALAFRVQFWNIGLEGQLILGGMGAAFVALNDYGPPEIRLWLMLAGALAGGALWTLVPLVLKLKLNVNEIISTLLLNYVAFQLLQDRIYGAWQAADRFPHSAQFDAGIERLSRIGFGDVGTGIYVALAAAVVVWWLIDRSRFGMFMTFVGSNARMSKAVGLPVTAVVAGTVLLSGALSGLAGFVVVAGQEYRLTAGFAGGYLFSGIVIAFLARNNPVAAVVVAFLLGGLYVGGQSIQVFYNLPAGVIDLLQAIVVMCVTASELFVRYRIIWRRQ</sequence>
<evidence type="ECO:0000256" key="7">
    <source>
        <dbReference type="SAM" id="Phobius"/>
    </source>
</evidence>
<comment type="subcellular location">
    <subcellularLocation>
        <location evidence="1">Cell membrane</location>
        <topology evidence="1">Multi-pass membrane protein</topology>
    </subcellularLocation>
</comment>
<dbReference type="RefSeq" id="WP_340332312.1">
    <property type="nucleotide sequence ID" value="NZ_JAZHOF010000013.1"/>
</dbReference>
<evidence type="ECO:0000256" key="3">
    <source>
        <dbReference type="ARBA" id="ARBA00022692"/>
    </source>
</evidence>
<dbReference type="Pfam" id="PF02653">
    <property type="entry name" value="BPD_transp_2"/>
    <property type="match status" value="1"/>
</dbReference>
<organism evidence="8 9">
    <name type="scientific">Microbaculum marinum</name>
    <dbReference type="NCBI Taxonomy" id="1764581"/>
    <lineage>
        <taxon>Bacteria</taxon>
        <taxon>Pseudomonadati</taxon>
        <taxon>Pseudomonadota</taxon>
        <taxon>Alphaproteobacteria</taxon>
        <taxon>Hyphomicrobiales</taxon>
        <taxon>Tepidamorphaceae</taxon>
        <taxon>Microbaculum</taxon>
    </lineage>
</organism>
<dbReference type="InterPro" id="IPR001851">
    <property type="entry name" value="ABC_transp_permease"/>
</dbReference>
<evidence type="ECO:0000313" key="9">
    <source>
        <dbReference type="Proteomes" id="UP001378188"/>
    </source>
</evidence>
<reference evidence="8 9" key="1">
    <citation type="submission" date="2024-02" db="EMBL/GenBank/DDBJ databases">
        <title>Genome analysis and characterization of Microbaculum marinisediminis sp. nov., isolated from marine sediment.</title>
        <authorList>
            <person name="Du Z.-J."/>
            <person name="Ye Y.-Q."/>
            <person name="Zhang Z.-R."/>
            <person name="Yuan S.-M."/>
            <person name="Zhang X.-Y."/>
        </authorList>
    </citation>
    <scope>NUCLEOTIDE SEQUENCE [LARGE SCALE GENOMIC DNA]</scope>
    <source>
        <strain evidence="8 9">SDUM1044001</strain>
    </source>
</reference>
<dbReference type="AlphaFoldDB" id="A0AAW9S0A4"/>
<protein>
    <submittedName>
        <fullName evidence="8">ABC transporter permease</fullName>
    </submittedName>
</protein>
<dbReference type="GO" id="GO:0005886">
    <property type="term" value="C:plasma membrane"/>
    <property type="evidence" value="ECO:0007669"/>
    <property type="project" value="UniProtKB-SubCell"/>
</dbReference>
<feature type="transmembrane region" description="Helical" evidence="7">
    <location>
        <begin position="223"/>
        <end position="241"/>
    </location>
</feature>
<feature type="transmembrane region" description="Helical" evidence="7">
    <location>
        <begin position="262"/>
        <end position="291"/>
    </location>
</feature>
<name>A0AAW9S0A4_9HYPH</name>
<accession>A0AAW9S0A4</accession>
<dbReference type="GO" id="GO:0022857">
    <property type="term" value="F:transmembrane transporter activity"/>
    <property type="evidence" value="ECO:0007669"/>
    <property type="project" value="InterPro"/>
</dbReference>
<proteinExistence type="predicted"/>
<evidence type="ECO:0000256" key="4">
    <source>
        <dbReference type="ARBA" id="ARBA00022989"/>
    </source>
</evidence>
<gene>
    <name evidence="8" type="ORF">V3328_24230</name>
</gene>
<feature type="transmembrane region" description="Helical" evidence="7">
    <location>
        <begin position="297"/>
        <end position="316"/>
    </location>
</feature>
<dbReference type="CDD" id="cd06580">
    <property type="entry name" value="TM_PBP1_transp_TpRbsC_like"/>
    <property type="match status" value="1"/>
</dbReference>
<dbReference type="PANTHER" id="PTHR47089:SF1">
    <property type="entry name" value="GUANOSINE ABC TRANSPORTER PERMEASE PROTEIN NUPP"/>
    <property type="match status" value="1"/>
</dbReference>
<evidence type="ECO:0000256" key="6">
    <source>
        <dbReference type="SAM" id="MobiDB-lite"/>
    </source>
</evidence>
<feature type="transmembrane region" description="Helical" evidence="7">
    <location>
        <begin position="350"/>
        <end position="369"/>
    </location>
</feature>
<feature type="transmembrane region" description="Helical" evidence="7">
    <location>
        <begin position="171"/>
        <end position="188"/>
    </location>
</feature>
<dbReference type="PANTHER" id="PTHR47089">
    <property type="entry name" value="ABC TRANSPORTER, PERMEASE PROTEIN"/>
    <property type="match status" value="1"/>
</dbReference>
<feature type="transmembrane region" description="Helical" evidence="7">
    <location>
        <begin position="121"/>
        <end position="138"/>
    </location>
</feature>
<feature type="transmembrane region" description="Helical" evidence="7">
    <location>
        <begin position="144"/>
        <end position="164"/>
    </location>
</feature>
<keyword evidence="9" id="KW-1185">Reference proteome</keyword>
<evidence type="ECO:0000256" key="5">
    <source>
        <dbReference type="ARBA" id="ARBA00023136"/>
    </source>
</evidence>
<feature type="transmembrane region" description="Helical" evidence="7">
    <location>
        <begin position="87"/>
        <end position="109"/>
    </location>
</feature>
<feature type="region of interest" description="Disordered" evidence="6">
    <location>
        <begin position="1"/>
        <end position="21"/>
    </location>
</feature>
<keyword evidence="4 7" id="KW-1133">Transmembrane helix</keyword>
<feature type="transmembrane region" description="Helical" evidence="7">
    <location>
        <begin position="46"/>
        <end position="67"/>
    </location>
</feature>
<evidence type="ECO:0000313" key="8">
    <source>
        <dbReference type="EMBL" id="MEJ8574609.1"/>
    </source>
</evidence>
<feature type="transmembrane region" description="Helical" evidence="7">
    <location>
        <begin position="323"/>
        <end position="344"/>
    </location>
</feature>
<evidence type="ECO:0000256" key="2">
    <source>
        <dbReference type="ARBA" id="ARBA00022475"/>
    </source>
</evidence>